<dbReference type="Gene3D" id="3.30.1490.70">
    <property type="match status" value="1"/>
</dbReference>
<dbReference type="Gene3D" id="3.30.470.30">
    <property type="entry name" value="DNA ligase/mRNA capping enzyme"/>
    <property type="match status" value="1"/>
</dbReference>
<comment type="catalytic activity">
    <reaction evidence="3">
        <text>ATP + (deoxyribonucleotide)n-3'-hydroxyl + 5'-phospho-(deoxyribonucleotide)m = (deoxyribonucleotide)n+m + AMP + diphosphate.</text>
        <dbReference type="EC" id="6.5.1.1"/>
    </reaction>
</comment>
<dbReference type="SUPFAM" id="SSF56091">
    <property type="entry name" value="DNA ligase/mRNA capping enzyme, catalytic domain"/>
    <property type="match status" value="1"/>
</dbReference>
<protein>
    <submittedName>
        <fullName evidence="5">ATP-dependent DNA ligase</fullName>
    </submittedName>
</protein>
<name>A0A7X0VHL3_9BACL</name>
<proteinExistence type="inferred from homology"/>
<accession>A0A7X0VHL3</accession>
<dbReference type="GO" id="GO:0006310">
    <property type="term" value="P:DNA recombination"/>
    <property type="evidence" value="ECO:0007669"/>
    <property type="project" value="InterPro"/>
</dbReference>
<evidence type="ECO:0000256" key="3">
    <source>
        <dbReference type="ARBA" id="ARBA00034003"/>
    </source>
</evidence>
<dbReference type="AlphaFoldDB" id="A0A7X0VHL3"/>
<keyword evidence="6" id="KW-1185">Reference proteome</keyword>
<evidence type="ECO:0000313" key="5">
    <source>
        <dbReference type="EMBL" id="MBB6672774.1"/>
    </source>
</evidence>
<gene>
    <name evidence="5" type="ORF">H7C19_19005</name>
</gene>
<dbReference type="InterPro" id="IPR012310">
    <property type="entry name" value="DNA_ligase_ATP-dep_cent"/>
</dbReference>
<dbReference type="PROSITE" id="PS50160">
    <property type="entry name" value="DNA_LIGASE_A3"/>
    <property type="match status" value="1"/>
</dbReference>
<dbReference type="GO" id="GO:0006281">
    <property type="term" value="P:DNA repair"/>
    <property type="evidence" value="ECO:0007669"/>
    <property type="project" value="InterPro"/>
</dbReference>
<organism evidence="5 6">
    <name type="scientific">Cohnella nanjingensis</name>
    <dbReference type="NCBI Taxonomy" id="1387779"/>
    <lineage>
        <taxon>Bacteria</taxon>
        <taxon>Bacillati</taxon>
        <taxon>Bacillota</taxon>
        <taxon>Bacilli</taxon>
        <taxon>Bacillales</taxon>
        <taxon>Paenibacillaceae</taxon>
        <taxon>Cohnella</taxon>
    </lineage>
</organism>
<keyword evidence="2 5" id="KW-0436">Ligase</keyword>
<dbReference type="Pfam" id="PF01068">
    <property type="entry name" value="DNA_ligase_A_M"/>
    <property type="match status" value="1"/>
</dbReference>
<comment type="caution">
    <text evidence="5">The sequence shown here is derived from an EMBL/GenBank/DDBJ whole genome shotgun (WGS) entry which is preliminary data.</text>
</comment>
<dbReference type="SUPFAM" id="SSF50249">
    <property type="entry name" value="Nucleic acid-binding proteins"/>
    <property type="match status" value="1"/>
</dbReference>
<dbReference type="EMBL" id="JACJVP010000030">
    <property type="protein sequence ID" value="MBB6672774.1"/>
    <property type="molecule type" value="Genomic_DNA"/>
</dbReference>
<comment type="similarity">
    <text evidence="1">Belongs to the ATP-dependent DNA ligase family.</text>
</comment>
<evidence type="ECO:0000256" key="1">
    <source>
        <dbReference type="ARBA" id="ARBA00007572"/>
    </source>
</evidence>
<evidence type="ECO:0000313" key="6">
    <source>
        <dbReference type="Proteomes" id="UP000547209"/>
    </source>
</evidence>
<dbReference type="InterPro" id="IPR050191">
    <property type="entry name" value="ATP-dep_DNA_ligase"/>
</dbReference>
<reference evidence="5 6" key="1">
    <citation type="submission" date="2020-08" db="EMBL/GenBank/DDBJ databases">
        <title>Cohnella phylogeny.</title>
        <authorList>
            <person name="Dunlap C."/>
        </authorList>
    </citation>
    <scope>NUCLEOTIDE SEQUENCE [LARGE SCALE GENOMIC DNA]</scope>
    <source>
        <strain evidence="5 6">DSM 28246</strain>
    </source>
</reference>
<feature type="domain" description="ATP-dependent DNA ligase family profile" evidence="4">
    <location>
        <begin position="103"/>
        <end position="154"/>
    </location>
</feature>
<dbReference type="Gene3D" id="2.40.50.140">
    <property type="entry name" value="Nucleic acid-binding proteins"/>
    <property type="match status" value="1"/>
</dbReference>
<dbReference type="RefSeq" id="WP_185670624.1">
    <property type="nucleotide sequence ID" value="NZ_JACJVP010000030.1"/>
</dbReference>
<dbReference type="InterPro" id="IPR012340">
    <property type="entry name" value="NA-bd_OB-fold"/>
</dbReference>
<evidence type="ECO:0000259" key="4">
    <source>
        <dbReference type="PROSITE" id="PS50160"/>
    </source>
</evidence>
<dbReference type="PANTHER" id="PTHR45674">
    <property type="entry name" value="DNA LIGASE 1/3 FAMILY MEMBER"/>
    <property type="match status" value="1"/>
</dbReference>
<dbReference type="PANTHER" id="PTHR45674:SF4">
    <property type="entry name" value="DNA LIGASE 1"/>
    <property type="match status" value="1"/>
</dbReference>
<dbReference type="Proteomes" id="UP000547209">
    <property type="component" value="Unassembled WGS sequence"/>
</dbReference>
<evidence type="ECO:0000256" key="2">
    <source>
        <dbReference type="ARBA" id="ARBA00022598"/>
    </source>
</evidence>
<dbReference type="GO" id="GO:0003910">
    <property type="term" value="F:DNA ligase (ATP) activity"/>
    <property type="evidence" value="ECO:0007669"/>
    <property type="project" value="UniProtKB-EC"/>
</dbReference>
<sequence>MFIAPMLLEQREHPFDDEGCLFEPMIDGRRLLVSLERGRVRLYTRHGIEVTSQYPELHQVPVAGGADAVLDGEVACFDAATGTFAPERLTERFRMRKPMQIREAAVRQPVHFFAFDLLRCDGADLRDLPLERRKEMLSGALEDSRSFSKLPYIDGDGSAFYEAMAGKPFKGMAAKRKSSRYVGRRDGSWQKIMRYRYANVAIVGYRKHHFGWLVAHDRKIVGLLDRDVPDPYRQAFGGVSREIATGEDRDYVYVKPAIAARVRFRDWTADGRLRMPEFLGFAD</sequence>
<dbReference type="GO" id="GO:0005524">
    <property type="term" value="F:ATP binding"/>
    <property type="evidence" value="ECO:0007669"/>
    <property type="project" value="InterPro"/>
</dbReference>